<proteinExistence type="predicted"/>
<evidence type="ECO:0000256" key="2">
    <source>
        <dbReference type="SAM" id="MobiDB-lite"/>
    </source>
</evidence>
<evidence type="ECO:0000256" key="1">
    <source>
        <dbReference type="SAM" id="Coils"/>
    </source>
</evidence>
<keyword evidence="3" id="KW-0732">Signal</keyword>
<keyword evidence="1" id="KW-0175">Coiled coil</keyword>
<protein>
    <submittedName>
        <fullName evidence="4">Uncharacterized protein</fullName>
    </submittedName>
</protein>
<feature type="region of interest" description="Disordered" evidence="2">
    <location>
        <begin position="122"/>
        <end position="159"/>
    </location>
</feature>
<organism evidence="4">
    <name type="scientific">Chaetoceros debilis</name>
    <dbReference type="NCBI Taxonomy" id="122233"/>
    <lineage>
        <taxon>Eukaryota</taxon>
        <taxon>Sar</taxon>
        <taxon>Stramenopiles</taxon>
        <taxon>Ochrophyta</taxon>
        <taxon>Bacillariophyta</taxon>
        <taxon>Coscinodiscophyceae</taxon>
        <taxon>Chaetocerotophycidae</taxon>
        <taxon>Chaetocerotales</taxon>
        <taxon>Chaetocerotaceae</taxon>
        <taxon>Chaetoceros</taxon>
    </lineage>
</organism>
<accession>A0A7S3QIV6</accession>
<feature type="signal peptide" evidence="3">
    <location>
        <begin position="1"/>
        <end position="17"/>
    </location>
</feature>
<gene>
    <name evidence="4" type="ORF">CDEB00056_LOCUS23691</name>
</gene>
<feature type="chain" id="PRO_5030885656" evidence="3">
    <location>
        <begin position="18"/>
        <end position="159"/>
    </location>
</feature>
<feature type="coiled-coil region" evidence="1">
    <location>
        <begin position="59"/>
        <end position="86"/>
    </location>
</feature>
<evidence type="ECO:0000313" key="4">
    <source>
        <dbReference type="EMBL" id="CAE0478838.1"/>
    </source>
</evidence>
<dbReference type="EMBL" id="HBIO01030917">
    <property type="protein sequence ID" value="CAE0478838.1"/>
    <property type="molecule type" value="Transcribed_RNA"/>
</dbReference>
<name>A0A7S3QIV6_9STRA</name>
<dbReference type="AlphaFoldDB" id="A0A7S3QIV6"/>
<sequence length="159" mass="17504">MFRSITLILPFLVSASAFTSAPAFRTVSAPTELKAVLTPAELERVIMRGRECEKGECSISDVDNLIMELQEQQHNLNERIQDIDNMVKSLDILNDSDDRDDDEVRETVRSIFRVFNMGAEASGNDMPSTGMATGYSGDVGSGPTDAYKSLNPKPWKASP</sequence>
<evidence type="ECO:0000256" key="3">
    <source>
        <dbReference type="SAM" id="SignalP"/>
    </source>
</evidence>
<reference evidence="4" key="1">
    <citation type="submission" date="2021-01" db="EMBL/GenBank/DDBJ databases">
        <authorList>
            <person name="Corre E."/>
            <person name="Pelletier E."/>
            <person name="Niang G."/>
            <person name="Scheremetjew M."/>
            <person name="Finn R."/>
            <person name="Kale V."/>
            <person name="Holt S."/>
            <person name="Cochrane G."/>
            <person name="Meng A."/>
            <person name="Brown T."/>
            <person name="Cohen L."/>
        </authorList>
    </citation>
    <scope>NUCLEOTIDE SEQUENCE</scope>
    <source>
        <strain evidence="4">MM31A-1</strain>
    </source>
</reference>